<accession>A0A7J5AL58</accession>
<protein>
    <submittedName>
        <fullName evidence="1">Cryptochrome/photolyase family protein</fullName>
    </submittedName>
</protein>
<evidence type="ECO:0000313" key="1">
    <source>
        <dbReference type="EMBL" id="KAB1158342.1"/>
    </source>
</evidence>
<dbReference type="InterPro" id="IPR014729">
    <property type="entry name" value="Rossmann-like_a/b/a_fold"/>
</dbReference>
<dbReference type="PANTHER" id="PTHR38657">
    <property type="entry name" value="SLR1343 PROTEIN"/>
    <property type="match status" value="1"/>
</dbReference>
<gene>
    <name evidence="1" type="ORF">F7018_09170</name>
</gene>
<dbReference type="EMBL" id="WAAU01000013">
    <property type="protein sequence ID" value="KAB1158342.1"/>
    <property type="molecule type" value="Genomic_DNA"/>
</dbReference>
<dbReference type="InterPro" id="IPR052551">
    <property type="entry name" value="UV-DNA_repair_photolyase"/>
</dbReference>
<dbReference type="SUPFAM" id="SSF48173">
    <property type="entry name" value="Cryptochrome/photolyase FAD-binding domain"/>
    <property type="match status" value="1"/>
</dbReference>
<dbReference type="InterPro" id="IPR036134">
    <property type="entry name" value="Crypto/Photolyase_FAD-like_sf"/>
</dbReference>
<dbReference type="Gene3D" id="1.25.40.80">
    <property type="match status" value="1"/>
</dbReference>
<dbReference type="InterPro" id="IPR007357">
    <property type="entry name" value="PhrB-like"/>
</dbReference>
<dbReference type="RefSeq" id="WP_150899766.1">
    <property type="nucleotide sequence ID" value="NZ_WAAU01000013.1"/>
</dbReference>
<dbReference type="Gene3D" id="3.40.50.620">
    <property type="entry name" value="HUPs"/>
    <property type="match status" value="1"/>
</dbReference>
<dbReference type="GO" id="GO:0016829">
    <property type="term" value="F:lyase activity"/>
    <property type="evidence" value="ECO:0007669"/>
    <property type="project" value="UniProtKB-KW"/>
</dbReference>
<reference evidence="1 2" key="1">
    <citation type="submission" date="2019-09" db="EMBL/GenBank/DDBJ databases">
        <authorList>
            <person name="Cao W.R."/>
        </authorList>
    </citation>
    <scope>NUCLEOTIDE SEQUENCE [LARGE SCALE GENOMIC DNA]</scope>
    <source>
        <strain evidence="2">a4</strain>
    </source>
</reference>
<organism evidence="1 2">
    <name type="scientific">Tenacibaculum aiptasiae</name>
    <dbReference type="NCBI Taxonomy" id="426481"/>
    <lineage>
        <taxon>Bacteria</taxon>
        <taxon>Pseudomonadati</taxon>
        <taxon>Bacteroidota</taxon>
        <taxon>Flavobacteriia</taxon>
        <taxon>Flavobacteriales</taxon>
        <taxon>Flavobacteriaceae</taxon>
        <taxon>Tenacibaculum</taxon>
    </lineage>
</organism>
<name>A0A7J5AL58_9FLAO</name>
<proteinExistence type="predicted"/>
<dbReference type="PANTHER" id="PTHR38657:SF1">
    <property type="entry name" value="SLR1343 PROTEIN"/>
    <property type="match status" value="1"/>
</dbReference>
<dbReference type="Pfam" id="PF04244">
    <property type="entry name" value="DPRP"/>
    <property type="match status" value="1"/>
</dbReference>
<dbReference type="Proteomes" id="UP000467305">
    <property type="component" value="Unassembled WGS sequence"/>
</dbReference>
<evidence type="ECO:0000313" key="2">
    <source>
        <dbReference type="Proteomes" id="UP000467305"/>
    </source>
</evidence>
<comment type="caution">
    <text evidence="1">The sequence shown here is derived from an EMBL/GenBank/DDBJ whole genome shotgun (WGS) entry which is preliminary data.</text>
</comment>
<keyword evidence="2" id="KW-1185">Reference proteome</keyword>
<dbReference type="OrthoDB" id="5288100at2"/>
<keyword evidence="1" id="KW-0456">Lyase</keyword>
<dbReference type="AlphaFoldDB" id="A0A7J5AL58"/>
<sequence length="501" mass="59542">MKAATIVFPNQLFKNTAILSSKIPVYLVEEYLFFKQYNFHKQKLAFHRASMKFYQNYLLEKGFNVNYIESSQSTSDIRTLISHLIENDIEEIHIIDPTDNWLEKRIKKFESQIKIQTHNNPLFINSKKELSSFFKASKKKFYQTSFYKEQRIQRNILITNGKPEGGKWTYDIDNRKKYPKDKIPPTIQFPQSNIYYQEARKYISNYFPNNLGDLENQQYYPNTFSEAENWLTNFFETRFLEFGTYEDAIVKDKHFLNHSILSPLINTGLLCPLHVINTAITYASNYKVPINSLEGFIRQILGWREFIRGVYEVKGSEERTKNFWKHSRKIPNEFYNGTTGILPIDQTINKILKTGYAHHIERLMILGNFMLLCEFDPDEVYRWFMEFFIDSYDWVMVPNVYGMSLFSDGGLMSTKPYISSSNYIKKMSDYPSGNWQKIWDGLFWRFMDKNRIFLSKNPRLRMLINNLDKMDSEKQKQHFKNASDFLDSLGKLSENRQLNLL</sequence>
<dbReference type="Gene3D" id="1.10.10.1710">
    <property type="entry name" value="Deoxyribodipyrimidine photolyase-related"/>
    <property type="match status" value="1"/>
</dbReference>
<dbReference type="Gene3D" id="1.10.579.10">
    <property type="entry name" value="DNA Cyclobutane Dipyrimidine Photolyase, subunit A, domain 3"/>
    <property type="match status" value="1"/>
</dbReference>